<dbReference type="AlphaFoldDB" id="A0A7W8GI40"/>
<evidence type="ECO:0000313" key="1">
    <source>
        <dbReference type="EMBL" id="MBB5235703.1"/>
    </source>
</evidence>
<dbReference type="Proteomes" id="UP000525389">
    <property type="component" value="Unassembled WGS sequence"/>
</dbReference>
<sequence>MKRLCLCFCIVLTGCADDRVEARWRPPPGVLPGLELVGIDRWGGDGINAGVAEQFLELRCTQHPSWRIRKAYWPGPEWRGTVTWDAEGVTYQPPEDWKVGGKPLAVLSITVADVRWHSSCPSPGKP</sequence>
<organism evidence="1 2">
    <name type="scientific">Deinococcus budaensis</name>
    <dbReference type="NCBI Taxonomy" id="1665626"/>
    <lineage>
        <taxon>Bacteria</taxon>
        <taxon>Thermotogati</taxon>
        <taxon>Deinococcota</taxon>
        <taxon>Deinococci</taxon>
        <taxon>Deinococcales</taxon>
        <taxon>Deinococcaceae</taxon>
        <taxon>Deinococcus</taxon>
    </lineage>
</organism>
<protein>
    <submittedName>
        <fullName evidence="1">Uncharacterized protein</fullName>
    </submittedName>
</protein>
<dbReference type="EMBL" id="JACHFN010000015">
    <property type="protein sequence ID" value="MBB5235703.1"/>
    <property type="molecule type" value="Genomic_DNA"/>
</dbReference>
<proteinExistence type="predicted"/>
<comment type="caution">
    <text evidence="1">The sequence shown here is derived from an EMBL/GenBank/DDBJ whole genome shotgun (WGS) entry which is preliminary data.</text>
</comment>
<evidence type="ECO:0000313" key="2">
    <source>
        <dbReference type="Proteomes" id="UP000525389"/>
    </source>
</evidence>
<name>A0A7W8GI40_9DEIO</name>
<dbReference type="PROSITE" id="PS51257">
    <property type="entry name" value="PROKAR_LIPOPROTEIN"/>
    <property type="match status" value="1"/>
</dbReference>
<dbReference type="RefSeq" id="WP_184031213.1">
    <property type="nucleotide sequence ID" value="NZ_JACHFN010000015.1"/>
</dbReference>
<reference evidence="1 2" key="1">
    <citation type="submission" date="2020-08" db="EMBL/GenBank/DDBJ databases">
        <title>Genomic Encyclopedia of Type Strains, Phase IV (KMG-IV): sequencing the most valuable type-strain genomes for metagenomic binning, comparative biology and taxonomic classification.</title>
        <authorList>
            <person name="Goeker M."/>
        </authorList>
    </citation>
    <scope>NUCLEOTIDE SEQUENCE [LARGE SCALE GENOMIC DNA]</scope>
    <source>
        <strain evidence="1 2">DSM 101791</strain>
    </source>
</reference>
<gene>
    <name evidence="1" type="ORF">HNQ09_003164</name>
</gene>
<accession>A0A7W8GI40</accession>
<keyword evidence="2" id="KW-1185">Reference proteome</keyword>